<keyword evidence="3" id="KW-0067">ATP-binding</keyword>
<dbReference type="Gene3D" id="3.30.450.90">
    <property type="match status" value="1"/>
</dbReference>
<dbReference type="Proteomes" id="UP000737171">
    <property type="component" value="Unassembled WGS sequence"/>
</dbReference>
<dbReference type="CDD" id="cd01129">
    <property type="entry name" value="PulE-GspE-like"/>
    <property type="match status" value="1"/>
</dbReference>
<dbReference type="SUPFAM" id="SSF160246">
    <property type="entry name" value="EspE N-terminal domain-like"/>
    <property type="match status" value="1"/>
</dbReference>
<dbReference type="PROSITE" id="PS00662">
    <property type="entry name" value="T2SP_E"/>
    <property type="match status" value="1"/>
</dbReference>
<evidence type="ECO:0000313" key="6">
    <source>
        <dbReference type="Proteomes" id="UP000737171"/>
    </source>
</evidence>
<dbReference type="Gene3D" id="3.40.50.300">
    <property type="entry name" value="P-loop containing nucleotide triphosphate hydrolases"/>
    <property type="match status" value="1"/>
</dbReference>
<evidence type="ECO:0000256" key="1">
    <source>
        <dbReference type="ARBA" id="ARBA00006611"/>
    </source>
</evidence>
<dbReference type="InterPro" id="IPR001482">
    <property type="entry name" value="T2SS/T4SS_dom"/>
</dbReference>
<evidence type="ECO:0000313" key="5">
    <source>
        <dbReference type="EMBL" id="NRF71116.1"/>
    </source>
</evidence>
<name>A0ABX2ER31_9BURK</name>
<comment type="similarity">
    <text evidence="1">Belongs to the GSP E family.</text>
</comment>
<dbReference type="SUPFAM" id="SSF52540">
    <property type="entry name" value="P-loop containing nucleoside triphosphate hydrolases"/>
    <property type="match status" value="1"/>
</dbReference>
<proteinExistence type="inferred from homology"/>
<dbReference type="Gene3D" id="3.30.300.160">
    <property type="entry name" value="Type II secretion system, protein E, N-terminal domain"/>
    <property type="match status" value="1"/>
</dbReference>
<keyword evidence="2" id="KW-0547">Nucleotide-binding</keyword>
<dbReference type="Pfam" id="PF00437">
    <property type="entry name" value="T2SSE"/>
    <property type="match status" value="1"/>
</dbReference>
<dbReference type="InterPro" id="IPR003593">
    <property type="entry name" value="AAA+_ATPase"/>
</dbReference>
<dbReference type="SMART" id="SM00382">
    <property type="entry name" value="AAA"/>
    <property type="match status" value="1"/>
</dbReference>
<evidence type="ECO:0000256" key="3">
    <source>
        <dbReference type="ARBA" id="ARBA00022840"/>
    </source>
</evidence>
<dbReference type="Pfam" id="PF05157">
    <property type="entry name" value="MshEN"/>
    <property type="match status" value="1"/>
</dbReference>
<feature type="domain" description="Bacterial type II secretion system protein E" evidence="4">
    <location>
        <begin position="383"/>
        <end position="397"/>
    </location>
</feature>
<accession>A0ABX2ER31</accession>
<dbReference type="EMBL" id="JABRWJ010000010">
    <property type="protein sequence ID" value="NRF71116.1"/>
    <property type="molecule type" value="Genomic_DNA"/>
</dbReference>
<evidence type="ECO:0000256" key="2">
    <source>
        <dbReference type="ARBA" id="ARBA00022741"/>
    </source>
</evidence>
<dbReference type="RefSeq" id="WP_173131636.1">
    <property type="nucleotide sequence ID" value="NZ_JABRWJ010000010.1"/>
</dbReference>
<evidence type="ECO:0000259" key="4">
    <source>
        <dbReference type="PROSITE" id="PS00662"/>
    </source>
</evidence>
<dbReference type="PANTHER" id="PTHR30258:SF29">
    <property type="entry name" value="MSHA PILUS ASSEMBLY ATPASE MSHE"/>
    <property type="match status" value="1"/>
</dbReference>
<sequence>MTRPQRVRLGDLLVQAGLITTEQLGQALAAQRGTDRRLGRTLIDKGWVDDVQIAQVLAQQLRAPFVDMSRRSVPEEVARLLPETQARRLRALPLDQTATTVRVGMADPTDLAAYDEIARILKREIELAVVAEGQLLSAIDRSYRHGDDISGLARELGSELASAQEDLGDLLGLNTTSSEDAPVVRLLYSVFAEALRVRASDIHIEPQERHLRIRYRIDGVLHVQTEADPKIANAVALRLKLMSGLDISERRLPQDGRFAVKLRAGAIDVRISTLPTQFGESVVMRLLDQGGGLLSMAGLKLPPRVADALQRALRRPSGMLLVTGPTGSGKTTTLYAALQALNSTERKIVTVEDPVEYRLPGLNQVQVLDKIELGFDRVLRAALRQDPDVILVGEMRDRNTAEIGMRAALTGHLVLSTLHTNDAAGAPVRLLDMGVPRYMVALTLQLVLAQRLIRLVCPHCAVPHVPDAQEQAWLDALATPGELAQARLKRAPGCSECNHTGHLGRTGVYEFIEMTRALVAALHDADPAVFTEAARRQIGSHTLARGALALVLEGRSTIEDAMRIGSADDA</sequence>
<dbReference type="InterPro" id="IPR007831">
    <property type="entry name" value="T2SS_GspE_N"/>
</dbReference>
<dbReference type="InterPro" id="IPR027417">
    <property type="entry name" value="P-loop_NTPase"/>
</dbReference>
<organism evidence="5 6">
    <name type="scientific">Pseudaquabacterium terrae</name>
    <dbReference type="NCBI Taxonomy" id="2732868"/>
    <lineage>
        <taxon>Bacteria</taxon>
        <taxon>Pseudomonadati</taxon>
        <taxon>Pseudomonadota</taxon>
        <taxon>Betaproteobacteria</taxon>
        <taxon>Burkholderiales</taxon>
        <taxon>Sphaerotilaceae</taxon>
        <taxon>Pseudaquabacterium</taxon>
    </lineage>
</organism>
<dbReference type="PANTHER" id="PTHR30258">
    <property type="entry name" value="TYPE II SECRETION SYSTEM PROTEIN GSPE-RELATED"/>
    <property type="match status" value="1"/>
</dbReference>
<dbReference type="InterPro" id="IPR037257">
    <property type="entry name" value="T2SS_E_N_sf"/>
</dbReference>
<reference evidence="5 6" key="1">
    <citation type="submission" date="2020-05" db="EMBL/GenBank/DDBJ databases">
        <title>Aquincola sp. isolate from soil.</title>
        <authorList>
            <person name="Han J."/>
            <person name="Kim D.-U."/>
        </authorList>
    </citation>
    <scope>NUCLEOTIDE SEQUENCE [LARGE SCALE GENOMIC DNA]</scope>
    <source>
        <strain evidence="5 6">S2</strain>
    </source>
</reference>
<keyword evidence="6" id="KW-1185">Reference proteome</keyword>
<comment type="caution">
    <text evidence="5">The sequence shown here is derived from an EMBL/GenBank/DDBJ whole genome shotgun (WGS) entry which is preliminary data.</text>
</comment>
<protein>
    <submittedName>
        <fullName evidence="5">Type II/IV secretion system protein</fullName>
    </submittedName>
</protein>
<gene>
    <name evidence="5" type="ORF">HLB44_29380</name>
</gene>